<dbReference type="RefSeq" id="WP_237377419.1">
    <property type="nucleotide sequence ID" value="NZ_CP071793.1"/>
</dbReference>
<reference evidence="1" key="1">
    <citation type="submission" date="2021-03" db="EMBL/GenBank/DDBJ databases">
        <title>Acanthopleuribacteraceae sp. M133.</title>
        <authorList>
            <person name="Wang G."/>
        </authorList>
    </citation>
    <scope>NUCLEOTIDE SEQUENCE</scope>
    <source>
        <strain evidence="1">M133</strain>
    </source>
</reference>
<dbReference type="KEGG" id="scor:J3U87_19365"/>
<name>A0A8A4TDM1_SULCO</name>
<proteinExistence type="predicted"/>
<dbReference type="Proteomes" id="UP000663929">
    <property type="component" value="Chromosome"/>
</dbReference>
<dbReference type="Gene3D" id="2.50.20.10">
    <property type="entry name" value="Lipoprotein localisation LolA/LolB/LppX"/>
    <property type="match status" value="1"/>
</dbReference>
<evidence type="ECO:0000313" key="1">
    <source>
        <dbReference type="EMBL" id="QTD47753.1"/>
    </source>
</evidence>
<evidence type="ECO:0008006" key="3">
    <source>
        <dbReference type="Google" id="ProtNLM"/>
    </source>
</evidence>
<organism evidence="1 2">
    <name type="scientific">Sulfidibacter corallicola</name>
    <dbReference type="NCBI Taxonomy" id="2818388"/>
    <lineage>
        <taxon>Bacteria</taxon>
        <taxon>Pseudomonadati</taxon>
        <taxon>Acidobacteriota</taxon>
        <taxon>Holophagae</taxon>
        <taxon>Acanthopleuribacterales</taxon>
        <taxon>Acanthopleuribacteraceae</taxon>
        <taxon>Sulfidibacter</taxon>
    </lineage>
</organism>
<keyword evidence="2" id="KW-1185">Reference proteome</keyword>
<gene>
    <name evidence="1" type="ORF">J3U87_19365</name>
</gene>
<accession>A0A8A4TDM1</accession>
<sequence>MDNILAKNYEARGGLEKLRATSSIRVKGEVISSSLKMHFAYVTDGGKIRLEYVMNDNHIIMLYTGKEAWQVNPMLGNKEPRCMGTKEVAWLEEMADTAGPLVDWRKKKHKVRYVGDVKLGDRDTYKIELVTAAKHKKDFFIDKETHLVLMVSEKSQGKKPVEKRTMTYQKIGGLIFPKRIEKRDLNQCPHEEHDAQTKCYATYEVAFEDISLNPPIDVGLFKIRDSSSLLATAK</sequence>
<dbReference type="AlphaFoldDB" id="A0A8A4TDM1"/>
<dbReference type="EMBL" id="CP071793">
    <property type="protein sequence ID" value="QTD47753.1"/>
    <property type="molecule type" value="Genomic_DNA"/>
</dbReference>
<evidence type="ECO:0000313" key="2">
    <source>
        <dbReference type="Proteomes" id="UP000663929"/>
    </source>
</evidence>
<protein>
    <recommendedName>
        <fullName evidence="3">Outer membrane lipoprotein-sorting protein</fullName>
    </recommendedName>
</protein>